<dbReference type="Proteomes" id="UP000229574">
    <property type="component" value="Unassembled WGS sequence"/>
</dbReference>
<evidence type="ECO:0000256" key="2">
    <source>
        <dbReference type="SAM" id="Phobius"/>
    </source>
</evidence>
<reference evidence="4" key="1">
    <citation type="submission" date="2017-09" db="EMBL/GenBank/DDBJ databases">
        <title>Depth-based differentiation of microbial function through sediment-hosted aquifers and enrichment of novel symbionts in the deep terrestrial subsurface.</title>
        <authorList>
            <person name="Probst A.J."/>
            <person name="Ladd B."/>
            <person name="Jarett J.K."/>
            <person name="Geller-Mcgrath D.E."/>
            <person name="Sieber C.M.K."/>
            <person name="Emerson J.B."/>
            <person name="Anantharaman K."/>
            <person name="Thomas B.C."/>
            <person name="Malmstrom R."/>
            <person name="Stieglmeier M."/>
            <person name="Klingl A."/>
            <person name="Woyke T."/>
            <person name="Ryan C.M."/>
            <person name="Banfield J.F."/>
        </authorList>
    </citation>
    <scope>NUCLEOTIDE SEQUENCE [LARGE SCALE GENOMIC DNA]</scope>
</reference>
<dbReference type="Pfam" id="PF04203">
    <property type="entry name" value="Sortase"/>
    <property type="match status" value="1"/>
</dbReference>
<evidence type="ECO:0000313" key="4">
    <source>
        <dbReference type="Proteomes" id="UP000229574"/>
    </source>
</evidence>
<name>A0A2H0WYZ0_9BACT</name>
<evidence type="ECO:0000256" key="1">
    <source>
        <dbReference type="ARBA" id="ARBA00022801"/>
    </source>
</evidence>
<keyword evidence="2" id="KW-0472">Membrane</keyword>
<organism evidence="3 4">
    <name type="scientific">Candidatus Collierbacteria bacterium CG09_land_8_20_14_0_10_46_12</name>
    <dbReference type="NCBI Taxonomy" id="1974533"/>
    <lineage>
        <taxon>Bacteria</taxon>
        <taxon>Candidatus Collieribacteriota</taxon>
    </lineage>
</organism>
<keyword evidence="2" id="KW-1133">Transmembrane helix</keyword>
<accession>A0A2H0WYZ0</accession>
<feature type="transmembrane region" description="Helical" evidence="2">
    <location>
        <begin position="26"/>
        <end position="48"/>
    </location>
</feature>
<dbReference type="Gene3D" id="2.40.260.10">
    <property type="entry name" value="Sortase"/>
    <property type="match status" value="1"/>
</dbReference>
<proteinExistence type="predicted"/>
<dbReference type="SUPFAM" id="SSF63817">
    <property type="entry name" value="Sortase"/>
    <property type="match status" value="1"/>
</dbReference>
<keyword evidence="1" id="KW-0378">Hydrolase</keyword>
<protein>
    <recommendedName>
        <fullName evidence="5">Sortase</fullName>
    </recommendedName>
</protein>
<dbReference type="InterPro" id="IPR023365">
    <property type="entry name" value="Sortase_dom-sf"/>
</dbReference>
<dbReference type="GO" id="GO:0016787">
    <property type="term" value="F:hydrolase activity"/>
    <property type="evidence" value="ECO:0007669"/>
    <property type="project" value="UniProtKB-KW"/>
</dbReference>
<comment type="caution">
    <text evidence="3">The sequence shown here is derived from an EMBL/GenBank/DDBJ whole genome shotgun (WGS) entry which is preliminary data.</text>
</comment>
<gene>
    <name evidence="3" type="ORF">COT54_02365</name>
</gene>
<dbReference type="InterPro" id="IPR005754">
    <property type="entry name" value="Sortase"/>
</dbReference>
<evidence type="ECO:0008006" key="5">
    <source>
        <dbReference type="Google" id="ProtNLM"/>
    </source>
</evidence>
<dbReference type="AlphaFoldDB" id="A0A2H0WYZ0"/>
<evidence type="ECO:0000313" key="3">
    <source>
        <dbReference type="EMBL" id="PIS17862.1"/>
    </source>
</evidence>
<dbReference type="NCBIfam" id="TIGR01076">
    <property type="entry name" value="sortase_fam"/>
    <property type="match status" value="1"/>
</dbReference>
<sequence length="247" mass="27287">MTYRYVKAPPGYILAFPLSLGKKLRYGISLVFITLGIATFTTVAYPLVSYQLNFAPQFQKSSLVSPLTTSPIQQVKADNSPTFVGEVVNTSFDYTDSTNWFAGDSKSKEGSVYALYTLSIPKLGIENAVVRSDHTDLKQSLIQYPGTALPGNLGNTVIFGHSVLPQFFNPTNYLTIFSTLHTLRPGDIIDIEADGATFTYKISEMYEAAPDDLSPLAQTYDGRYLTMITCTPPGTYLRRLIIKAYIL</sequence>
<dbReference type="EMBL" id="PEYY01000094">
    <property type="protein sequence ID" value="PIS17862.1"/>
    <property type="molecule type" value="Genomic_DNA"/>
</dbReference>
<keyword evidence="2" id="KW-0812">Transmembrane</keyword>